<keyword evidence="8 16" id="KW-0732">Signal</keyword>
<dbReference type="Gene3D" id="3.40.50.200">
    <property type="entry name" value="Peptidase S8/S53 domain"/>
    <property type="match status" value="1"/>
</dbReference>
<dbReference type="PROSITE" id="PS00138">
    <property type="entry name" value="SUBTILASE_SER"/>
    <property type="match status" value="1"/>
</dbReference>
<protein>
    <recommendedName>
        <fullName evidence="4">tripeptidyl-peptidase II</fullName>
        <ecNumber evidence="4">3.4.14.10</ecNumber>
    </recommendedName>
</protein>
<dbReference type="CDD" id="cd04056">
    <property type="entry name" value="Peptidases_S53"/>
    <property type="match status" value="1"/>
</dbReference>
<accession>A0A6J3LVJ2</accession>
<dbReference type="SUPFAM" id="SSF52743">
    <property type="entry name" value="Subtilisin-like"/>
    <property type="match status" value="1"/>
</dbReference>
<dbReference type="GO" id="GO:0004252">
    <property type="term" value="F:serine-type endopeptidase activity"/>
    <property type="evidence" value="ECO:0007669"/>
    <property type="project" value="UniProtKB-UniRule"/>
</dbReference>
<evidence type="ECO:0000313" key="19">
    <source>
        <dbReference type="RefSeq" id="XP_033455673.1"/>
    </source>
</evidence>
<dbReference type="InterPro" id="IPR030400">
    <property type="entry name" value="Sedolisin_dom"/>
</dbReference>
<dbReference type="GeneID" id="54360134"/>
<dbReference type="FunFam" id="3.40.50.200:FF:000015">
    <property type="entry name" value="Tripeptidyl peptidase A"/>
    <property type="match status" value="1"/>
</dbReference>
<evidence type="ECO:0000256" key="5">
    <source>
        <dbReference type="ARBA" id="ARBA00022525"/>
    </source>
</evidence>
<dbReference type="Pfam" id="PF00082">
    <property type="entry name" value="Peptidase_S8"/>
    <property type="match status" value="1"/>
</dbReference>
<dbReference type="PANTHER" id="PTHR14218:SF15">
    <property type="entry name" value="TRIPEPTIDYL-PEPTIDASE 1"/>
    <property type="match status" value="1"/>
</dbReference>
<comment type="subcellular location">
    <subcellularLocation>
        <location evidence="3">Secreted</location>
        <location evidence="3">Extracellular space</location>
    </subcellularLocation>
</comment>
<keyword evidence="13" id="KW-0865">Zymogen</keyword>
<evidence type="ECO:0000256" key="3">
    <source>
        <dbReference type="ARBA" id="ARBA00004239"/>
    </source>
</evidence>
<reference evidence="19" key="2">
    <citation type="submission" date="2020-04" db="EMBL/GenBank/DDBJ databases">
        <authorList>
            <consortium name="NCBI Genome Project"/>
        </authorList>
    </citation>
    <scope>NUCLEOTIDE SEQUENCE</scope>
    <source>
        <strain evidence="19">CBS 342.82</strain>
    </source>
</reference>
<feature type="binding site" evidence="15">
    <location>
        <position position="572"/>
    </location>
    <ligand>
        <name>Ca(2+)</name>
        <dbReference type="ChEBI" id="CHEBI:29108"/>
    </ligand>
</feature>
<organism evidence="19">
    <name type="scientific">Dissoconium aciculare CBS 342.82</name>
    <dbReference type="NCBI Taxonomy" id="1314786"/>
    <lineage>
        <taxon>Eukaryota</taxon>
        <taxon>Fungi</taxon>
        <taxon>Dikarya</taxon>
        <taxon>Ascomycota</taxon>
        <taxon>Pezizomycotina</taxon>
        <taxon>Dothideomycetes</taxon>
        <taxon>Dothideomycetidae</taxon>
        <taxon>Mycosphaerellales</taxon>
        <taxon>Dissoconiaceae</taxon>
        <taxon>Dissoconium</taxon>
    </lineage>
</organism>
<dbReference type="PANTHER" id="PTHR14218">
    <property type="entry name" value="PROTEASE S8 TRIPEPTIDYL PEPTIDASE I CLN2"/>
    <property type="match status" value="1"/>
</dbReference>
<sequence>MRSSTVLFAIAAASVIDAAAVQLDSLREVPEGWAAAGHPDPSTPIFFRIAMTQPNQGLFEQTLSDISTPGHARYGQHLKRDQLKAMLRPAADATAAVMSWLTDAGVSPEAIEDDGEWINFVAPNVTVAEKMMDTEFGTYKNDAGVKRIRTLHYSIPENLHGLVDMIQPTTRFGQIRAQRTTYFSKSILGQVGELTDAVNCKTSITPSCLRTLYKVPTNPVNGTGATGFMAFNNFLEQVPRFNDLKAFEAEYAPYANGQSFNTVSINGGTFDQSSQADSGEANLDAQYLLALGAPVKMTAYSTPGRGPLIPDLDQPDASNSGNEPYLDFLNYMLALPDNQLPHTLSTSYGEDEQSVPLSYRLNVCNLFGQLGARGVSVLFSSGDTGCGAACQTNDGKNTTRFLPIFPASCPYVTAVGGTYSTAPERAIGFSSGGFSDTWARPTWQNAAVSGYLNQLGNTWAGLYNRTGRGFPDVAAQSSNFHVIDKQTEAQLSGTSASAPAFAGIISLLNANRLQAGKPPLGFLNPWIYSAGYKGLVDITNGKSTGCTGRDQYSGLPTPYVPNAGWSAVTGWDPVTGHGTPDYSKLLPLALSASGSSKGKRTAIEFEA</sequence>
<feature type="active site" description="Charge relay system" evidence="15">
    <location>
        <position position="284"/>
    </location>
</feature>
<keyword evidence="11 15" id="KW-0106">Calcium</keyword>
<keyword evidence="14" id="KW-0325">Glycoprotein</keyword>
<evidence type="ECO:0000256" key="8">
    <source>
        <dbReference type="ARBA" id="ARBA00022729"/>
    </source>
</evidence>
<dbReference type="EC" id="3.4.14.10" evidence="4"/>
<keyword evidence="10 15" id="KW-0720">Serine protease</keyword>
<dbReference type="SUPFAM" id="SSF54897">
    <property type="entry name" value="Protease propeptides/inhibitors"/>
    <property type="match status" value="1"/>
</dbReference>
<feature type="chain" id="PRO_5026853466" description="tripeptidyl-peptidase II" evidence="16">
    <location>
        <begin position="21"/>
        <end position="607"/>
    </location>
</feature>
<evidence type="ECO:0000256" key="16">
    <source>
        <dbReference type="SAM" id="SignalP"/>
    </source>
</evidence>
<evidence type="ECO:0000256" key="10">
    <source>
        <dbReference type="ARBA" id="ARBA00022825"/>
    </source>
</evidence>
<dbReference type="PROSITE" id="PS51695">
    <property type="entry name" value="SEDOLISIN"/>
    <property type="match status" value="1"/>
</dbReference>
<evidence type="ECO:0000256" key="6">
    <source>
        <dbReference type="ARBA" id="ARBA00022670"/>
    </source>
</evidence>
<comment type="cofactor">
    <cofactor evidence="15">
        <name>Ca(2+)</name>
        <dbReference type="ChEBI" id="CHEBI:29108"/>
    </cofactor>
    <text evidence="15">Binds 1 Ca(2+) ion per subunit.</text>
</comment>
<gene>
    <name evidence="19" type="ORF">K489DRAFT_345838</name>
</gene>
<dbReference type="SMART" id="SM00944">
    <property type="entry name" value="Pro-kuma_activ"/>
    <property type="match status" value="1"/>
</dbReference>
<name>A0A6J3LVJ2_9PEZI</name>
<evidence type="ECO:0000256" key="11">
    <source>
        <dbReference type="ARBA" id="ARBA00022837"/>
    </source>
</evidence>
<keyword evidence="6 15" id="KW-0645">Protease</keyword>
<evidence type="ECO:0000256" key="4">
    <source>
        <dbReference type="ARBA" id="ARBA00012462"/>
    </source>
</evidence>
<keyword evidence="18" id="KW-1185">Reference proteome</keyword>
<evidence type="ECO:0000256" key="1">
    <source>
        <dbReference type="ARBA" id="ARBA00001910"/>
    </source>
</evidence>
<dbReference type="InterPro" id="IPR050819">
    <property type="entry name" value="Tripeptidyl-peptidase_I"/>
</dbReference>
<dbReference type="GO" id="GO:0005576">
    <property type="term" value="C:extracellular region"/>
    <property type="evidence" value="ECO:0007669"/>
    <property type="project" value="UniProtKB-SubCell"/>
</dbReference>
<comment type="catalytic activity">
    <reaction evidence="1">
        <text>Release of an N-terminal tripeptide from a polypeptide.</text>
        <dbReference type="EC" id="3.4.14.10"/>
    </reaction>
</comment>
<dbReference type="InterPro" id="IPR023828">
    <property type="entry name" value="Peptidase_S8_Ser-AS"/>
</dbReference>
<feature type="signal peptide" evidence="16">
    <location>
        <begin position="1"/>
        <end position="20"/>
    </location>
</feature>
<dbReference type="Proteomes" id="UP000504637">
    <property type="component" value="Unplaced"/>
</dbReference>
<evidence type="ECO:0000259" key="17">
    <source>
        <dbReference type="PROSITE" id="PS51695"/>
    </source>
</evidence>
<dbReference type="GO" id="GO:0008240">
    <property type="term" value="F:tripeptidyl-peptidase activity"/>
    <property type="evidence" value="ECO:0007669"/>
    <property type="project" value="UniProtKB-EC"/>
</dbReference>
<evidence type="ECO:0000256" key="9">
    <source>
        <dbReference type="ARBA" id="ARBA00022801"/>
    </source>
</evidence>
<evidence type="ECO:0000256" key="7">
    <source>
        <dbReference type="ARBA" id="ARBA00022723"/>
    </source>
</evidence>
<feature type="binding site" evidence="15">
    <location>
        <position position="537"/>
    </location>
    <ligand>
        <name>Ca(2+)</name>
        <dbReference type="ChEBI" id="CHEBI:29108"/>
    </ligand>
</feature>
<comment type="function">
    <text evidence="2">Secreted tripeptidyl-peptidase which degrades proteins at acidic pHs and is involved in virulence.</text>
</comment>
<keyword evidence="12" id="KW-0843">Virulence</keyword>
<reference evidence="19" key="1">
    <citation type="submission" date="2020-01" db="EMBL/GenBank/DDBJ databases">
        <authorList>
            <consortium name="DOE Joint Genome Institute"/>
            <person name="Haridas S."/>
            <person name="Albert R."/>
            <person name="Binder M."/>
            <person name="Bloem J."/>
            <person name="Labutti K."/>
            <person name="Salamov A."/>
            <person name="Andreopoulos B."/>
            <person name="Baker S.E."/>
            <person name="Barry K."/>
            <person name="Bills G."/>
            <person name="Bluhm B.H."/>
            <person name="Cannon C."/>
            <person name="Castanera R."/>
            <person name="Culley D.E."/>
            <person name="Daum C."/>
            <person name="Ezra D."/>
            <person name="Gonzalez J.B."/>
            <person name="Henrissat B."/>
            <person name="Kuo A."/>
            <person name="Liang C."/>
            <person name="Lipzen A."/>
            <person name="Lutzoni F."/>
            <person name="Magnuson J."/>
            <person name="Mondo S."/>
            <person name="Nolan M."/>
            <person name="Ohm R."/>
            <person name="Pangilinan J."/>
            <person name="Park H.-J."/>
            <person name="Ramirez L."/>
            <person name="Alfaro M."/>
            <person name="Sun H."/>
            <person name="Tritt A."/>
            <person name="Yoshinaga Y."/>
            <person name="Zwiers L.-H."/>
            <person name="Turgeon B.G."/>
            <person name="Goodwin S.B."/>
            <person name="Spatafora J.W."/>
            <person name="Crous P.W."/>
            <person name="Grigoriev I.V."/>
        </authorList>
    </citation>
    <scope>NUCLEOTIDE SEQUENCE</scope>
    <source>
        <strain evidence="19">CBS 342.82</strain>
    </source>
</reference>
<dbReference type="CDD" id="cd11377">
    <property type="entry name" value="Pro-peptidase_S53"/>
    <property type="match status" value="1"/>
</dbReference>
<feature type="binding site" evidence="15">
    <location>
        <position position="538"/>
    </location>
    <ligand>
        <name>Ca(2+)</name>
        <dbReference type="ChEBI" id="CHEBI:29108"/>
    </ligand>
</feature>
<feature type="active site" description="Charge relay system" evidence="15">
    <location>
        <position position="280"/>
    </location>
</feature>
<evidence type="ECO:0000256" key="12">
    <source>
        <dbReference type="ARBA" id="ARBA00023026"/>
    </source>
</evidence>
<evidence type="ECO:0000256" key="13">
    <source>
        <dbReference type="ARBA" id="ARBA00023145"/>
    </source>
</evidence>
<dbReference type="GO" id="GO:0046872">
    <property type="term" value="F:metal ion binding"/>
    <property type="evidence" value="ECO:0007669"/>
    <property type="project" value="UniProtKB-UniRule"/>
</dbReference>
<feature type="active site" description="Charge relay system" evidence="15">
    <location>
        <position position="495"/>
    </location>
</feature>
<dbReference type="InterPro" id="IPR015366">
    <property type="entry name" value="S53_propep"/>
</dbReference>
<keyword evidence="7 15" id="KW-0479">Metal-binding</keyword>
<feature type="domain" description="Peptidase S53" evidence="17">
    <location>
        <begin position="203"/>
        <end position="592"/>
    </location>
</feature>
<dbReference type="Pfam" id="PF09286">
    <property type="entry name" value="Pro-kuma_activ"/>
    <property type="match status" value="1"/>
</dbReference>
<proteinExistence type="predicted"/>
<evidence type="ECO:0000313" key="18">
    <source>
        <dbReference type="Proteomes" id="UP000504637"/>
    </source>
</evidence>
<dbReference type="InterPro" id="IPR036852">
    <property type="entry name" value="Peptidase_S8/S53_dom_sf"/>
</dbReference>
<reference evidence="19" key="3">
    <citation type="submission" date="2025-08" db="UniProtKB">
        <authorList>
            <consortium name="RefSeq"/>
        </authorList>
    </citation>
    <scope>IDENTIFICATION</scope>
    <source>
        <strain evidence="19">CBS 342.82</strain>
    </source>
</reference>
<dbReference type="InterPro" id="IPR000209">
    <property type="entry name" value="Peptidase_S8/S53_dom"/>
</dbReference>
<dbReference type="OrthoDB" id="409122at2759"/>
<dbReference type="AlphaFoldDB" id="A0A6J3LVJ2"/>
<evidence type="ECO:0000256" key="15">
    <source>
        <dbReference type="PROSITE-ProRule" id="PRU01032"/>
    </source>
</evidence>
<dbReference type="RefSeq" id="XP_033455673.1">
    <property type="nucleotide sequence ID" value="XM_033602334.1"/>
</dbReference>
<keyword evidence="5" id="KW-0964">Secreted</keyword>
<dbReference type="GO" id="GO:0006508">
    <property type="term" value="P:proteolysis"/>
    <property type="evidence" value="ECO:0007669"/>
    <property type="project" value="UniProtKB-KW"/>
</dbReference>
<evidence type="ECO:0000256" key="14">
    <source>
        <dbReference type="ARBA" id="ARBA00023180"/>
    </source>
</evidence>
<keyword evidence="9 15" id="KW-0378">Hydrolase</keyword>
<evidence type="ECO:0000256" key="2">
    <source>
        <dbReference type="ARBA" id="ARBA00002451"/>
    </source>
</evidence>
<feature type="binding site" evidence="15">
    <location>
        <position position="570"/>
    </location>
    <ligand>
        <name>Ca(2+)</name>
        <dbReference type="ChEBI" id="CHEBI:29108"/>
    </ligand>
</feature>